<dbReference type="Proteomes" id="UP000013525">
    <property type="component" value="Unassembled WGS sequence"/>
</dbReference>
<gene>
    <name evidence="1" type="ORF">Rrhod_3972</name>
</gene>
<evidence type="ECO:0000313" key="2">
    <source>
        <dbReference type="Proteomes" id="UP000013525"/>
    </source>
</evidence>
<comment type="caution">
    <text evidence="1">The sequence shown here is derived from an EMBL/GenBank/DDBJ whole genome shotgun (WGS) entry which is preliminary data.</text>
</comment>
<organism evidence="1 2">
    <name type="scientific">Rhodococcus rhodnii LMG 5362</name>
    <dbReference type="NCBI Taxonomy" id="1273125"/>
    <lineage>
        <taxon>Bacteria</taxon>
        <taxon>Bacillati</taxon>
        <taxon>Actinomycetota</taxon>
        <taxon>Actinomycetes</taxon>
        <taxon>Mycobacteriales</taxon>
        <taxon>Nocardiaceae</taxon>
        <taxon>Rhodococcus</taxon>
    </lineage>
</organism>
<reference evidence="1 2" key="1">
    <citation type="journal article" date="2013" name="Genome Announc.">
        <title>Draft Genome Sequence of Rhodococcus rhodnii Strain LMG5362, a Symbiont of Rhodnius prolixus (Hemiptera, Reduviidae, Triatominae), the Principle Vector of Trypanosoma cruzi.</title>
        <authorList>
            <person name="Pachebat J.A."/>
            <person name="van Keulen G."/>
            <person name="Whitten M.M."/>
            <person name="Girdwood S."/>
            <person name="Del Sol R."/>
            <person name="Dyson P.J."/>
            <person name="Facey P.D."/>
        </authorList>
    </citation>
    <scope>NUCLEOTIDE SEQUENCE [LARGE SCALE GENOMIC DNA]</scope>
    <source>
        <strain evidence="1 2">LMG 5362</strain>
    </source>
</reference>
<proteinExistence type="predicted"/>
<protein>
    <submittedName>
        <fullName evidence="1">Uncharacterized protein</fullName>
    </submittedName>
</protein>
<sequence>MESLRPSPGPAAALSRAPARVVPVTWPNATPDALARTWRYMKW</sequence>
<accession>R7WHP6</accession>
<dbReference type="EMBL" id="APMY01000125">
    <property type="protein sequence ID" value="EOM74705.1"/>
    <property type="molecule type" value="Genomic_DNA"/>
</dbReference>
<dbReference type="AlphaFoldDB" id="R7WHP6"/>
<keyword evidence="2" id="KW-1185">Reference proteome</keyword>
<evidence type="ECO:0000313" key="1">
    <source>
        <dbReference type="EMBL" id="EOM74705.1"/>
    </source>
</evidence>
<name>R7WHP6_9NOCA</name>